<dbReference type="SUPFAM" id="SSF51182">
    <property type="entry name" value="RmlC-like cupins"/>
    <property type="match status" value="1"/>
</dbReference>
<evidence type="ECO:0000313" key="3">
    <source>
        <dbReference type="EMBL" id="GHB23688.1"/>
    </source>
</evidence>
<sequence>MRTTVHLATTLLFVGMSLPFAYAGQCPPGQDGSAIDDNAPTENYLVETEVLDAIDLGKEKVNIPNHNLRTRSITVQPGGHVLLHGHENRPALALVTEGEFVEYSNECGVPVIHTLGEVINENSNVRHWVENRGDTRAVLMVTDIVDLGDPQQGNFR</sequence>
<dbReference type="EMBL" id="BMXE01000002">
    <property type="protein sequence ID" value="GHB23688.1"/>
    <property type="molecule type" value="Genomic_DNA"/>
</dbReference>
<comment type="caution">
    <text evidence="3">The sequence shown here is derived from an EMBL/GenBank/DDBJ whole genome shotgun (WGS) entry which is preliminary data.</text>
</comment>
<gene>
    <name evidence="3" type="ORF">GCM10007094_09470</name>
</gene>
<evidence type="ECO:0000313" key="4">
    <source>
        <dbReference type="Proteomes" id="UP000637980"/>
    </source>
</evidence>
<evidence type="ECO:0000256" key="1">
    <source>
        <dbReference type="SAM" id="SignalP"/>
    </source>
</evidence>
<dbReference type="Proteomes" id="UP000637980">
    <property type="component" value="Unassembled WGS sequence"/>
</dbReference>
<organism evidence="3 4">
    <name type="scientific">Pseudovibrio japonicus</name>
    <dbReference type="NCBI Taxonomy" id="366534"/>
    <lineage>
        <taxon>Bacteria</taxon>
        <taxon>Pseudomonadati</taxon>
        <taxon>Pseudomonadota</taxon>
        <taxon>Alphaproteobacteria</taxon>
        <taxon>Hyphomicrobiales</taxon>
        <taxon>Stappiaceae</taxon>
        <taxon>Pseudovibrio</taxon>
    </lineage>
</organism>
<feature type="signal peptide" evidence="1">
    <location>
        <begin position="1"/>
        <end position="23"/>
    </location>
</feature>
<reference evidence="4" key="1">
    <citation type="journal article" date="2019" name="Int. J. Syst. Evol. Microbiol.">
        <title>The Global Catalogue of Microorganisms (GCM) 10K type strain sequencing project: providing services to taxonomists for standard genome sequencing and annotation.</title>
        <authorList>
            <consortium name="The Broad Institute Genomics Platform"/>
            <consortium name="The Broad Institute Genome Sequencing Center for Infectious Disease"/>
            <person name="Wu L."/>
            <person name="Ma J."/>
        </authorList>
    </citation>
    <scope>NUCLEOTIDE SEQUENCE [LARGE SCALE GENOMIC DNA]</scope>
    <source>
        <strain evidence="4">KCTC 12861</strain>
    </source>
</reference>
<proteinExistence type="predicted"/>
<evidence type="ECO:0000259" key="2">
    <source>
        <dbReference type="Pfam" id="PF07883"/>
    </source>
</evidence>
<feature type="domain" description="Cupin type-2" evidence="2">
    <location>
        <begin position="73"/>
        <end position="141"/>
    </location>
</feature>
<dbReference type="RefSeq" id="WP_209008868.1">
    <property type="nucleotide sequence ID" value="NZ_BMXE01000002.1"/>
</dbReference>
<protein>
    <submittedName>
        <fullName evidence="3">Cupin</fullName>
    </submittedName>
</protein>
<dbReference type="InterPro" id="IPR013096">
    <property type="entry name" value="Cupin_2"/>
</dbReference>
<keyword evidence="4" id="KW-1185">Reference proteome</keyword>
<dbReference type="InterPro" id="IPR014710">
    <property type="entry name" value="RmlC-like_jellyroll"/>
</dbReference>
<dbReference type="Gene3D" id="2.60.120.10">
    <property type="entry name" value="Jelly Rolls"/>
    <property type="match status" value="1"/>
</dbReference>
<accession>A0ABQ3E3H8</accession>
<dbReference type="Pfam" id="PF07883">
    <property type="entry name" value="Cupin_2"/>
    <property type="match status" value="1"/>
</dbReference>
<keyword evidence="1" id="KW-0732">Signal</keyword>
<feature type="chain" id="PRO_5045830450" evidence="1">
    <location>
        <begin position="24"/>
        <end position="156"/>
    </location>
</feature>
<dbReference type="InterPro" id="IPR011051">
    <property type="entry name" value="RmlC_Cupin_sf"/>
</dbReference>
<name>A0ABQ3E3H8_9HYPH</name>